<sequence length="387" mass="41942">MRAGVVVLAAAGALAAWHWARARRARRRGLLRVYMGDVAALYAGARPVRVRGRANLPSGESTHLPETIGAPTSADFPLVVLAGEAAARAGIQACAQNAYALLHDDGLLNRHGAVLLRGLPISTPADFEAFCSALDWRSTKLGGGGTVRTVLAGTVRTASDEPPEHTIEPHMDMAHNGAFPARIGFMMLHGPPEGCGGETVLVDMRHVTRDMQAQGIDAEFARRGGVLYRKKLWSSQKVEHSFTWQRRFFSDAKAGVEAQLPAAGARKWNWTDDDALIFENALPATIVHPETGETLWFNGIHTNHRDYFDLAPHIDTADGSPFDTFYADGGEIEPDTLAKIRGSMWGRAVAVALQSGDVVVVDNRLAAHGRIGWTPGVPRKMLLNHFE</sequence>
<dbReference type="Gene3D" id="3.60.130.10">
    <property type="entry name" value="Clavaminate synthase-like"/>
    <property type="match status" value="1"/>
</dbReference>
<keyword evidence="4" id="KW-1185">Reference proteome</keyword>
<dbReference type="OrthoDB" id="408743at2759"/>
<evidence type="ECO:0000313" key="4">
    <source>
        <dbReference type="Proteomes" id="UP000751190"/>
    </source>
</evidence>
<dbReference type="InterPro" id="IPR003819">
    <property type="entry name" value="TauD/TfdA-like"/>
</dbReference>
<feature type="domain" description="TauD/TfdA-like" evidence="2">
    <location>
        <begin position="107"/>
        <end position="382"/>
    </location>
</feature>
<dbReference type="EMBL" id="JAGTXO010000054">
    <property type="protein sequence ID" value="KAG8458284.1"/>
    <property type="molecule type" value="Genomic_DNA"/>
</dbReference>
<dbReference type="PANTHER" id="PTHR10696:SF21">
    <property type="entry name" value="TAUD_TFDA-LIKE DOMAIN-CONTAINING PROTEIN"/>
    <property type="match status" value="1"/>
</dbReference>
<evidence type="ECO:0000256" key="1">
    <source>
        <dbReference type="ARBA" id="ARBA00023002"/>
    </source>
</evidence>
<evidence type="ECO:0000259" key="2">
    <source>
        <dbReference type="Pfam" id="PF02668"/>
    </source>
</evidence>
<dbReference type="InterPro" id="IPR042098">
    <property type="entry name" value="TauD-like_sf"/>
</dbReference>
<keyword evidence="1" id="KW-0560">Oxidoreductase</keyword>
<dbReference type="SUPFAM" id="SSF51197">
    <property type="entry name" value="Clavaminate synthase-like"/>
    <property type="match status" value="1"/>
</dbReference>
<accession>A0A8J5XBT3</accession>
<dbReference type="Proteomes" id="UP000751190">
    <property type="component" value="Unassembled WGS sequence"/>
</dbReference>
<dbReference type="PANTHER" id="PTHR10696">
    <property type="entry name" value="GAMMA-BUTYROBETAINE HYDROXYLASE-RELATED"/>
    <property type="match status" value="1"/>
</dbReference>
<evidence type="ECO:0000313" key="3">
    <source>
        <dbReference type="EMBL" id="KAG8458284.1"/>
    </source>
</evidence>
<name>A0A8J5XBT3_DIALT</name>
<comment type="caution">
    <text evidence="3">The sequence shown here is derived from an EMBL/GenBank/DDBJ whole genome shotgun (WGS) entry which is preliminary data.</text>
</comment>
<gene>
    <name evidence="3" type="ORF">KFE25_005131</name>
</gene>
<dbReference type="Pfam" id="PF02668">
    <property type="entry name" value="TauD"/>
    <property type="match status" value="1"/>
</dbReference>
<organism evidence="3 4">
    <name type="scientific">Diacronema lutheri</name>
    <name type="common">Unicellular marine alga</name>
    <name type="synonym">Monochrysis lutheri</name>
    <dbReference type="NCBI Taxonomy" id="2081491"/>
    <lineage>
        <taxon>Eukaryota</taxon>
        <taxon>Haptista</taxon>
        <taxon>Haptophyta</taxon>
        <taxon>Pavlovophyceae</taxon>
        <taxon>Pavlovales</taxon>
        <taxon>Pavlovaceae</taxon>
        <taxon>Diacronema</taxon>
    </lineage>
</organism>
<proteinExistence type="predicted"/>
<dbReference type="OMA" id="WHWARAR"/>
<dbReference type="AlphaFoldDB" id="A0A8J5XBT3"/>
<protein>
    <recommendedName>
        <fullName evidence="2">TauD/TfdA-like domain-containing protein</fullName>
    </recommendedName>
</protein>
<dbReference type="InterPro" id="IPR050411">
    <property type="entry name" value="AlphaKG_dependent_hydroxylases"/>
</dbReference>
<reference evidence="3" key="1">
    <citation type="submission" date="2021-05" db="EMBL/GenBank/DDBJ databases">
        <title>The genome of the haptophyte Pavlova lutheri (Diacronema luteri, Pavlovales) - a model for lipid biosynthesis in eukaryotic algae.</title>
        <authorList>
            <person name="Hulatt C.J."/>
            <person name="Posewitz M.C."/>
        </authorList>
    </citation>
    <scope>NUCLEOTIDE SEQUENCE</scope>
    <source>
        <strain evidence="3">NIVA-4/92</strain>
    </source>
</reference>
<dbReference type="GO" id="GO:0016491">
    <property type="term" value="F:oxidoreductase activity"/>
    <property type="evidence" value="ECO:0007669"/>
    <property type="project" value="UniProtKB-KW"/>
</dbReference>